<name>A0A2N5TXL4_9BASI</name>
<evidence type="ECO:0000313" key="2">
    <source>
        <dbReference type="Proteomes" id="UP000235392"/>
    </source>
</evidence>
<reference evidence="1 2" key="1">
    <citation type="submission" date="2017-11" db="EMBL/GenBank/DDBJ databases">
        <title>De novo assembly and phasing of dikaryotic genomes from two isolates of Puccinia coronata f. sp. avenae, the causal agent of oat crown rust.</title>
        <authorList>
            <person name="Miller M.E."/>
            <person name="Zhang Y."/>
            <person name="Omidvar V."/>
            <person name="Sperschneider J."/>
            <person name="Schwessinger B."/>
            <person name="Raley C."/>
            <person name="Palmer J.M."/>
            <person name="Garnica D."/>
            <person name="Upadhyaya N."/>
            <person name="Rathjen J."/>
            <person name="Taylor J.M."/>
            <person name="Park R.F."/>
            <person name="Dodds P.N."/>
            <person name="Hirsch C.D."/>
            <person name="Kianian S.F."/>
            <person name="Figueroa M."/>
        </authorList>
    </citation>
    <scope>NUCLEOTIDE SEQUENCE [LARGE SCALE GENOMIC DNA]</scope>
    <source>
        <strain evidence="1">12SD80</strain>
    </source>
</reference>
<sequence>MDKHDVWMVVPQTKDMHPLSTTWVFRRKTNQDGNLTKFKARLSPLKKTHPVGLSDTASDRIVRCYVGQASPTILSDMGFTRGEFMALACQCHSMCFYWNPVLMILQVSSK</sequence>
<dbReference type="EMBL" id="PGCI01000306">
    <property type="protein sequence ID" value="PLW30204.1"/>
    <property type="molecule type" value="Genomic_DNA"/>
</dbReference>
<organism evidence="1 2">
    <name type="scientific">Puccinia coronata f. sp. avenae</name>
    <dbReference type="NCBI Taxonomy" id="200324"/>
    <lineage>
        <taxon>Eukaryota</taxon>
        <taxon>Fungi</taxon>
        <taxon>Dikarya</taxon>
        <taxon>Basidiomycota</taxon>
        <taxon>Pucciniomycotina</taxon>
        <taxon>Pucciniomycetes</taxon>
        <taxon>Pucciniales</taxon>
        <taxon>Pucciniaceae</taxon>
        <taxon>Puccinia</taxon>
    </lineage>
</organism>
<proteinExistence type="predicted"/>
<protein>
    <recommendedName>
        <fullName evidence="3">Reverse transcriptase Ty1/copia-type domain-containing protein</fullName>
    </recommendedName>
</protein>
<comment type="caution">
    <text evidence="1">The sequence shown here is derived from an EMBL/GenBank/DDBJ whole genome shotgun (WGS) entry which is preliminary data.</text>
</comment>
<evidence type="ECO:0000313" key="1">
    <source>
        <dbReference type="EMBL" id="PLW30204.1"/>
    </source>
</evidence>
<dbReference type="AlphaFoldDB" id="A0A2N5TXL4"/>
<evidence type="ECO:0008006" key="3">
    <source>
        <dbReference type="Google" id="ProtNLM"/>
    </source>
</evidence>
<gene>
    <name evidence="1" type="ORF">PCASD_18266</name>
</gene>
<accession>A0A2N5TXL4</accession>
<dbReference type="Proteomes" id="UP000235392">
    <property type="component" value="Unassembled WGS sequence"/>
</dbReference>